<evidence type="ECO:0000259" key="2">
    <source>
        <dbReference type="Pfam" id="PF13439"/>
    </source>
</evidence>
<gene>
    <name evidence="3" type="ORF">FJY75_05430</name>
</gene>
<sequence length="391" mass="42553">MEERPIRVALVIDAIDESMGGTERQLILLARNLDRARFCPYVVCLRATRWQEENPAALDMRVFEATRLRSPRTWLSMLRLSRFLAREGIDVVQTHFRDGNTIGTLCAFLARRGTIVSTRRGTIYWRRGAGLLLLRFLDAMATGFIANSRWAARALVEGERVGEERVRVIPNGTPAPSSPPPDRAGREGILRGCSLDPADAHVIAVGNLRRVKRHDILIRAAADIVRRHPRVRILLVGDGPERASLEALARAEGVSERVEFLGRRTDLLPLLQACDVGALCSDSESQANAILEYMAAGLPVVCTDVGGNGELVTDGANGFLVPAGDPSAAADRIGRLLADRALAARMGEESRKVAGAFSVQAMVDRTAAYYEELVARRGSGRRGAGGNDSRG</sequence>
<feature type="domain" description="Glycosyl transferase family 1" evidence="1">
    <location>
        <begin position="200"/>
        <end position="352"/>
    </location>
</feature>
<dbReference type="PANTHER" id="PTHR12526">
    <property type="entry name" value="GLYCOSYLTRANSFERASE"/>
    <property type="match status" value="1"/>
</dbReference>
<organism evidence="3 4">
    <name type="scientific">Eiseniibacteriota bacterium</name>
    <dbReference type="NCBI Taxonomy" id="2212470"/>
    <lineage>
        <taxon>Bacteria</taxon>
        <taxon>Candidatus Eiseniibacteriota</taxon>
    </lineage>
</organism>
<dbReference type="AlphaFoldDB" id="A0A937XAZ5"/>
<reference evidence="3" key="1">
    <citation type="submission" date="2019-03" db="EMBL/GenBank/DDBJ databases">
        <title>Lake Tanganyika Metagenome-Assembled Genomes (MAGs).</title>
        <authorList>
            <person name="Tran P."/>
        </authorList>
    </citation>
    <scope>NUCLEOTIDE SEQUENCE</scope>
    <source>
        <strain evidence="3">M_DeepCast_400m_m2_100</strain>
    </source>
</reference>
<comment type="caution">
    <text evidence="3">The sequence shown here is derived from an EMBL/GenBank/DDBJ whole genome shotgun (WGS) entry which is preliminary data.</text>
</comment>
<dbReference type="SUPFAM" id="SSF53756">
    <property type="entry name" value="UDP-Glycosyltransferase/glycogen phosphorylase"/>
    <property type="match status" value="1"/>
</dbReference>
<dbReference type="Proteomes" id="UP000748308">
    <property type="component" value="Unassembled WGS sequence"/>
</dbReference>
<dbReference type="InterPro" id="IPR028098">
    <property type="entry name" value="Glyco_trans_4-like_N"/>
</dbReference>
<feature type="domain" description="Glycosyltransferase subfamily 4-like N-terminal" evidence="2">
    <location>
        <begin position="19"/>
        <end position="173"/>
    </location>
</feature>
<dbReference type="GO" id="GO:0016757">
    <property type="term" value="F:glycosyltransferase activity"/>
    <property type="evidence" value="ECO:0007669"/>
    <property type="project" value="InterPro"/>
</dbReference>
<dbReference type="Pfam" id="PF13439">
    <property type="entry name" value="Glyco_transf_4"/>
    <property type="match status" value="1"/>
</dbReference>
<dbReference type="Pfam" id="PF00534">
    <property type="entry name" value="Glycos_transf_1"/>
    <property type="match status" value="1"/>
</dbReference>
<evidence type="ECO:0000259" key="1">
    <source>
        <dbReference type="Pfam" id="PF00534"/>
    </source>
</evidence>
<protein>
    <submittedName>
        <fullName evidence="3">Glycosyltransferase</fullName>
    </submittedName>
</protein>
<evidence type="ECO:0000313" key="3">
    <source>
        <dbReference type="EMBL" id="MBM3317274.1"/>
    </source>
</evidence>
<dbReference type="Gene3D" id="3.40.50.2000">
    <property type="entry name" value="Glycogen Phosphorylase B"/>
    <property type="match status" value="2"/>
</dbReference>
<accession>A0A937XAZ5</accession>
<name>A0A937XAZ5_UNCEI</name>
<dbReference type="EMBL" id="VGIY01000100">
    <property type="protein sequence ID" value="MBM3317274.1"/>
    <property type="molecule type" value="Genomic_DNA"/>
</dbReference>
<dbReference type="InterPro" id="IPR001296">
    <property type="entry name" value="Glyco_trans_1"/>
</dbReference>
<proteinExistence type="predicted"/>
<evidence type="ECO:0000313" key="4">
    <source>
        <dbReference type="Proteomes" id="UP000748308"/>
    </source>
</evidence>